<accession>A0A6N8I2L5</accession>
<evidence type="ECO:0000313" key="2">
    <source>
        <dbReference type="Proteomes" id="UP000469440"/>
    </source>
</evidence>
<dbReference type="AlphaFoldDB" id="A0A6N8I2L5"/>
<dbReference type="OrthoDB" id="2085988at2"/>
<comment type="caution">
    <text evidence="1">The sequence shown here is derived from an EMBL/GenBank/DDBJ whole genome shotgun (WGS) entry which is preliminary data.</text>
</comment>
<name>A0A6N8I2L5_9FIRM</name>
<reference evidence="1 2" key="1">
    <citation type="submission" date="2019-09" db="EMBL/GenBank/DDBJ databases">
        <title>Genome sequence of Clostridium sp. EA1.</title>
        <authorList>
            <person name="Poehlein A."/>
            <person name="Bengelsdorf F.R."/>
            <person name="Daniel R."/>
        </authorList>
    </citation>
    <scope>NUCLEOTIDE SEQUENCE [LARGE SCALE GENOMIC DNA]</scope>
    <source>
        <strain evidence="1 2">EA1</strain>
    </source>
</reference>
<dbReference type="RefSeq" id="WP_156991047.1">
    <property type="nucleotide sequence ID" value="NZ_VWXL01000084.1"/>
</dbReference>
<sequence length="169" mass="19515">MRKKIILSLTGVLLLASVLLVWHHFSTKPDQRVLDFQNDLLFQLPGEPKIVFSEKDYGFTDGDLFYLFQLSSDEMKTALGENNMAVWSRLPMKQYLADGLLDELAGSTDEAARAYYRQFLSAKSGYYRIQNDKKLPVAPPSFWDEAYDHISGAVIDTKENRICYFRWDN</sequence>
<dbReference type="Proteomes" id="UP000469440">
    <property type="component" value="Unassembled WGS sequence"/>
</dbReference>
<gene>
    <name evidence="1" type="ORF">CAFE_29310</name>
</gene>
<dbReference type="EMBL" id="VWXL01000084">
    <property type="protein sequence ID" value="MVB12199.1"/>
    <property type="molecule type" value="Genomic_DNA"/>
</dbReference>
<protein>
    <submittedName>
        <fullName evidence="1">Uncharacterized protein</fullName>
    </submittedName>
</protein>
<evidence type="ECO:0000313" key="1">
    <source>
        <dbReference type="EMBL" id="MVB12199.1"/>
    </source>
</evidence>
<keyword evidence="2" id="KW-1185">Reference proteome</keyword>
<organism evidence="1 2">
    <name type="scientific">Caproicibacter fermentans</name>
    <dbReference type="NCBI Taxonomy" id="2576756"/>
    <lineage>
        <taxon>Bacteria</taxon>
        <taxon>Bacillati</taxon>
        <taxon>Bacillota</taxon>
        <taxon>Clostridia</taxon>
        <taxon>Eubacteriales</taxon>
        <taxon>Acutalibacteraceae</taxon>
        <taxon>Caproicibacter</taxon>
    </lineage>
</organism>
<proteinExistence type="predicted"/>